<proteinExistence type="predicted"/>
<evidence type="ECO:0000313" key="2">
    <source>
        <dbReference type="EMBL" id="MFM9614028.1"/>
    </source>
</evidence>
<feature type="region of interest" description="Disordered" evidence="1">
    <location>
        <begin position="1"/>
        <end position="20"/>
    </location>
</feature>
<dbReference type="RefSeq" id="WP_240553908.1">
    <property type="nucleotide sequence ID" value="NZ_JBJVNI010000023.1"/>
</dbReference>
<gene>
    <name evidence="2" type="ORF">ACKI18_35750</name>
</gene>
<comment type="caution">
    <text evidence="2">The sequence shown here is derived from an EMBL/GenBank/DDBJ whole genome shotgun (WGS) entry which is preliminary data.</text>
</comment>
<name>A0ABW9I2V9_9ACTN</name>
<dbReference type="EMBL" id="JBJVNI010000023">
    <property type="protein sequence ID" value="MFM9614028.1"/>
    <property type="molecule type" value="Genomic_DNA"/>
</dbReference>
<dbReference type="Proteomes" id="UP001631957">
    <property type="component" value="Unassembled WGS sequence"/>
</dbReference>
<keyword evidence="3" id="KW-1185">Reference proteome</keyword>
<evidence type="ECO:0000313" key="3">
    <source>
        <dbReference type="Proteomes" id="UP001631957"/>
    </source>
</evidence>
<reference evidence="2 3" key="1">
    <citation type="submission" date="2024-12" db="EMBL/GenBank/DDBJ databases">
        <title>Forecasting of Potato common scab and diversities of Pathogenic streptomyces spp. in china.</title>
        <authorList>
            <person name="Handique U."/>
            <person name="Wu J."/>
        </authorList>
    </citation>
    <scope>NUCLEOTIDE SEQUENCE [LARGE SCALE GENOMIC DNA]</scope>
    <source>
        <strain evidence="2 3">ZRIMU1530</strain>
    </source>
</reference>
<protein>
    <recommendedName>
        <fullName evidence="4">Secreted protein</fullName>
    </recommendedName>
</protein>
<evidence type="ECO:0000256" key="1">
    <source>
        <dbReference type="SAM" id="MobiDB-lite"/>
    </source>
</evidence>
<sequence>MTCLNKPSSYSTGEEETFRMRTKPTMSKRMLRSVTVVALSAVVAFGVSGFSSGAKGEERVGGDIRSSSTVLAADSGDKAVAFPNDSVWS</sequence>
<feature type="compositionally biased region" description="Polar residues" evidence="1">
    <location>
        <begin position="1"/>
        <end position="12"/>
    </location>
</feature>
<organism evidence="2 3">
    <name type="scientific">Streptomyces niveiscabiei</name>
    <dbReference type="NCBI Taxonomy" id="164115"/>
    <lineage>
        <taxon>Bacteria</taxon>
        <taxon>Bacillati</taxon>
        <taxon>Actinomycetota</taxon>
        <taxon>Actinomycetes</taxon>
        <taxon>Kitasatosporales</taxon>
        <taxon>Streptomycetaceae</taxon>
        <taxon>Streptomyces</taxon>
    </lineage>
</organism>
<accession>A0ABW9I2V9</accession>
<evidence type="ECO:0008006" key="4">
    <source>
        <dbReference type="Google" id="ProtNLM"/>
    </source>
</evidence>